<sequence>MNYKIKRVKDANGVRNCMIVNADTGIPLVYPNLYMSVVFRIKNYSFSTMESIANSLLLFERYNTEKKVSLFNSLHLNWEVLVSENGYLYDLMNYLSYKKSQGNVIDINKKRHITEKSLYFKIVTIENYIKWFIDKITFNESNNYESICRAFDFIKPRIENAKNYNIENEEKALSKDQENTLLNIVGIESATNPYAPHVRFRNNLIIKILLETGMRGGELLNLKIADFNYKKKNLCIVRRPDNKDEPRLRQPLVKTLERQIPLSFELTELVHEYISTFRRKQSKAVEHDYLLVTHSSNGNLGYPLTISGYQKIFEQIRKNSNELRNLVGHALRHTWNVKFSEMMILNCNPDNYAFYEKVRNYLMGWKNESDTSDIYNRRFIIQESQKIMAIINPIKHLNEESMNVTSYQKSTRKSIFGF</sequence>
<dbReference type="InterPro" id="IPR011010">
    <property type="entry name" value="DNA_brk_join_enz"/>
</dbReference>
<evidence type="ECO:0000256" key="3">
    <source>
        <dbReference type="ARBA" id="ARBA00023125"/>
    </source>
</evidence>
<dbReference type="PANTHER" id="PTHR30349:SF41">
    <property type="entry name" value="INTEGRASE_RECOMBINASE PROTEIN MJ0367-RELATED"/>
    <property type="match status" value="1"/>
</dbReference>
<dbReference type="CDD" id="cd00397">
    <property type="entry name" value="DNA_BRE_C"/>
    <property type="match status" value="1"/>
</dbReference>
<dbReference type="SUPFAM" id="SSF56349">
    <property type="entry name" value="DNA breaking-rejoining enzymes"/>
    <property type="match status" value="1"/>
</dbReference>
<proteinExistence type="inferred from homology"/>
<organism evidence="6">
    <name type="scientific">Salmonella enterica</name>
    <name type="common">Salmonella choleraesuis</name>
    <dbReference type="NCBI Taxonomy" id="28901"/>
    <lineage>
        <taxon>Bacteria</taxon>
        <taxon>Pseudomonadati</taxon>
        <taxon>Pseudomonadota</taxon>
        <taxon>Gammaproteobacteria</taxon>
        <taxon>Enterobacterales</taxon>
        <taxon>Enterobacteriaceae</taxon>
        <taxon>Salmonella</taxon>
    </lineage>
</organism>
<dbReference type="GO" id="GO:0003677">
    <property type="term" value="F:DNA binding"/>
    <property type="evidence" value="ECO:0007669"/>
    <property type="project" value="UniProtKB-KW"/>
</dbReference>
<dbReference type="AlphaFoldDB" id="A0A5T2STD9"/>
<dbReference type="GO" id="GO:0006310">
    <property type="term" value="P:DNA recombination"/>
    <property type="evidence" value="ECO:0007669"/>
    <property type="project" value="UniProtKB-KW"/>
</dbReference>
<keyword evidence="2" id="KW-0229">DNA integration</keyword>
<accession>A0A5T2STD9</accession>
<dbReference type="PANTHER" id="PTHR30349">
    <property type="entry name" value="PHAGE INTEGRASE-RELATED"/>
    <property type="match status" value="1"/>
</dbReference>
<dbReference type="PROSITE" id="PS51898">
    <property type="entry name" value="TYR_RECOMBINASE"/>
    <property type="match status" value="1"/>
</dbReference>
<dbReference type="Pfam" id="PF00589">
    <property type="entry name" value="Phage_integrase"/>
    <property type="match status" value="1"/>
</dbReference>
<dbReference type="EMBL" id="AACVLO010000009">
    <property type="protein sequence ID" value="EAM6053827.1"/>
    <property type="molecule type" value="Genomic_DNA"/>
</dbReference>
<evidence type="ECO:0000256" key="1">
    <source>
        <dbReference type="ARBA" id="ARBA00008857"/>
    </source>
</evidence>
<evidence type="ECO:0000259" key="5">
    <source>
        <dbReference type="PROSITE" id="PS51898"/>
    </source>
</evidence>
<comment type="similarity">
    <text evidence="1">Belongs to the 'phage' integrase family.</text>
</comment>
<name>A0A5T2STD9_SALER</name>
<keyword evidence="3" id="KW-0238">DNA-binding</keyword>
<comment type="caution">
    <text evidence="6">The sequence shown here is derived from an EMBL/GenBank/DDBJ whole genome shotgun (WGS) entry which is preliminary data.</text>
</comment>
<keyword evidence="4" id="KW-0233">DNA recombination</keyword>
<protein>
    <submittedName>
        <fullName evidence="6">Site-specific integrase</fullName>
    </submittedName>
</protein>
<reference evidence="6" key="1">
    <citation type="submission" date="2019-01" db="EMBL/GenBank/DDBJ databases">
        <authorList>
            <consortium name="PulseNet: The National Subtyping Network for Foodborne Disease Surveillance"/>
            <person name="Tarr C.L."/>
            <person name="Trees E."/>
            <person name="Katz L.S."/>
            <person name="Carleton-Romer H.A."/>
            <person name="Stroika S."/>
            <person name="Kucerova Z."/>
            <person name="Roache K.F."/>
            <person name="Sabol A.L."/>
            <person name="Besser J."/>
            <person name="Gerner-Smidt P."/>
        </authorList>
    </citation>
    <scope>NUCLEOTIDE SEQUENCE</scope>
    <source>
        <strain evidence="6">PNUSAS065435</strain>
    </source>
</reference>
<gene>
    <name evidence="6" type="ORF">ERQ89_14345</name>
</gene>
<evidence type="ECO:0000256" key="4">
    <source>
        <dbReference type="ARBA" id="ARBA00023172"/>
    </source>
</evidence>
<dbReference type="InterPro" id="IPR002104">
    <property type="entry name" value="Integrase_catalytic"/>
</dbReference>
<dbReference type="Gene3D" id="1.10.443.10">
    <property type="entry name" value="Intergrase catalytic core"/>
    <property type="match status" value="1"/>
</dbReference>
<feature type="domain" description="Tyr recombinase" evidence="5">
    <location>
        <begin position="168"/>
        <end position="389"/>
    </location>
</feature>
<dbReference type="InterPro" id="IPR050090">
    <property type="entry name" value="Tyrosine_recombinase_XerCD"/>
</dbReference>
<evidence type="ECO:0000313" key="6">
    <source>
        <dbReference type="EMBL" id="EAM6053827.1"/>
    </source>
</evidence>
<evidence type="ECO:0000256" key="2">
    <source>
        <dbReference type="ARBA" id="ARBA00022908"/>
    </source>
</evidence>
<dbReference type="GO" id="GO:0015074">
    <property type="term" value="P:DNA integration"/>
    <property type="evidence" value="ECO:0007669"/>
    <property type="project" value="UniProtKB-KW"/>
</dbReference>
<dbReference type="InterPro" id="IPR013762">
    <property type="entry name" value="Integrase-like_cat_sf"/>
</dbReference>